<organism evidence="9 10">
    <name type="scientific">Spongisporangium articulatum</name>
    <dbReference type="NCBI Taxonomy" id="3362603"/>
    <lineage>
        <taxon>Bacteria</taxon>
        <taxon>Bacillati</taxon>
        <taxon>Actinomycetota</taxon>
        <taxon>Actinomycetes</taxon>
        <taxon>Kineosporiales</taxon>
        <taxon>Kineosporiaceae</taxon>
        <taxon>Spongisporangium</taxon>
    </lineage>
</organism>
<dbReference type="InterPro" id="IPR000600">
    <property type="entry name" value="ROK"/>
</dbReference>
<evidence type="ECO:0000256" key="6">
    <source>
        <dbReference type="ARBA" id="ARBA00022777"/>
    </source>
</evidence>
<evidence type="ECO:0000256" key="7">
    <source>
        <dbReference type="ARBA" id="ARBA00022840"/>
    </source>
</evidence>
<dbReference type="PANTHER" id="PTHR18964:SF173">
    <property type="entry name" value="GLUCOKINASE"/>
    <property type="match status" value="1"/>
</dbReference>
<dbReference type="PROSITE" id="PS01125">
    <property type="entry name" value="ROK"/>
    <property type="match status" value="1"/>
</dbReference>
<comment type="caution">
    <text evidence="9">The sequence shown here is derived from an EMBL/GenBank/DDBJ whole genome shotgun (WGS) entry which is preliminary data.</text>
</comment>
<dbReference type="Gene3D" id="3.30.420.40">
    <property type="match status" value="2"/>
</dbReference>
<evidence type="ECO:0000256" key="1">
    <source>
        <dbReference type="ARBA" id="ARBA00006479"/>
    </source>
</evidence>
<evidence type="ECO:0000256" key="8">
    <source>
        <dbReference type="ARBA" id="ARBA00032386"/>
    </source>
</evidence>
<evidence type="ECO:0000256" key="3">
    <source>
        <dbReference type="ARBA" id="ARBA00014701"/>
    </source>
</evidence>
<evidence type="ECO:0000256" key="2">
    <source>
        <dbReference type="ARBA" id="ARBA00012323"/>
    </source>
</evidence>
<dbReference type="InterPro" id="IPR004654">
    <property type="entry name" value="ROK_glcA"/>
</dbReference>
<keyword evidence="7" id="KW-0067">ATP-binding</keyword>
<evidence type="ECO:0000256" key="4">
    <source>
        <dbReference type="ARBA" id="ARBA00022679"/>
    </source>
</evidence>
<dbReference type="InterPro" id="IPR043129">
    <property type="entry name" value="ATPase_NBD"/>
</dbReference>
<keyword evidence="6" id="KW-0418">Kinase</keyword>
<dbReference type="RefSeq" id="WP_398284050.1">
    <property type="nucleotide sequence ID" value="NZ_JBITLV010000007.1"/>
</dbReference>
<comment type="similarity">
    <text evidence="1">Belongs to the ROK (NagC/XylR) family.</text>
</comment>
<keyword evidence="4 9" id="KW-0808">Transferase</keyword>
<dbReference type="Pfam" id="PF00480">
    <property type="entry name" value="ROK"/>
    <property type="match status" value="1"/>
</dbReference>
<accession>A0ABW8AUB5</accession>
<dbReference type="Proteomes" id="UP001612915">
    <property type="component" value="Unassembled WGS sequence"/>
</dbReference>
<evidence type="ECO:0000256" key="5">
    <source>
        <dbReference type="ARBA" id="ARBA00022741"/>
    </source>
</evidence>
<dbReference type="PANTHER" id="PTHR18964">
    <property type="entry name" value="ROK (REPRESSOR, ORF, KINASE) FAMILY"/>
    <property type="match status" value="1"/>
</dbReference>
<dbReference type="NCBIfam" id="TIGR00744">
    <property type="entry name" value="ROK_glcA_fam"/>
    <property type="match status" value="1"/>
</dbReference>
<reference evidence="9 10" key="1">
    <citation type="submission" date="2024-10" db="EMBL/GenBank/DDBJ databases">
        <title>The Natural Products Discovery Center: Release of the First 8490 Sequenced Strains for Exploring Actinobacteria Biosynthetic Diversity.</title>
        <authorList>
            <person name="Kalkreuter E."/>
            <person name="Kautsar S.A."/>
            <person name="Yang D."/>
            <person name="Bader C.D."/>
            <person name="Teijaro C.N."/>
            <person name="Fluegel L."/>
            <person name="Davis C.M."/>
            <person name="Simpson J.R."/>
            <person name="Lauterbach L."/>
            <person name="Steele A.D."/>
            <person name="Gui C."/>
            <person name="Meng S."/>
            <person name="Li G."/>
            <person name="Viehrig K."/>
            <person name="Ye F."/>
            <person name="Su P."/>
            <person name="Kiefer A.F."/>
            <person name="Nichols A."/>
            <person name="Cepeda A.J."/>
            <person name="Yan W."/>
            <person name="Fan B."/>
            <person name="Jiang Y."/>
            <person name="Adhikari A."/>
            <person name="Zheng C.-J."/>
            <person name="Schuster L."/>
            <person name="Cowan T.M."/>
            <person name="Smanski M.J."/>
            <person name="Chevrette M.G."/>
            <person name="De Carvalho L.P.S."/>
            <person name="Shen B."/>
        </authorList>
    </citation>
    <scope>NUCLEOTIDE SEQUENCE [LARGE SCALE GENOMIC DNA]</scope>
    <source>
        <strain evidence="9 10">NPDC049639</strain>
    </source>
</reference>
<dbReference type="EC" id="2.7.1.2" evidence="2"/>
<proteinExistence type="inferred from homology"/>
<keyword evidence="10" id="KW-1185">Reference proteome</keyword>
<dbReference type="InterPro" id="IPR049874">
    <property type="entry name" value="ROK_cs"/>
</dbReference>
<sequence length="317" mass="32799">MQVSIGLDVGGTKIAGGVVDEAGTILDRVRVPTPTDVPGLVRGIGDVAEELLRRVGRPAGEVPVGVAAAGYIDATRSIVRFAPNIAWREYPLGPELTARLGVPVRIENDANAATWAEFRFGAGRDVEHMILFTIGTGVGGGLVESSKLVRGGFGMAAEFGHFRIVRGGRLCGCGLHGCLEMYASGRALVRSAKQLVIDDPVRGADLLKRAGGDAEALQGRMVTEAALAGDEASIALLAELGDWLGEGVAQMCAVFDPVMVVVGGGVAEAGELLIGPARRTYLENLTGAANRPHAEVVTARMGNDAGIIGAADLATIR</sequence>
<dbReference type="SUPFAM" id="SSF53067">
    <property type="entry name" value="Actin-like ATPase domain"/>
    <property type="match status" value="1"/>
</dbReference>
<evidence type="ECO:0000313" key="9">
    <source>
        <dbReference type="EMBL" id="MFI7589462.1"/>
    </source>
</evidence>
<dbReference type="GO" id="GO:0004340">
    <property type="term" value="F:glucokinase activity"/>
    <property type="evidence" value="ECO:0007669"/>
    <property type="project" value="UniProtKB-EC"/>
</dbReference>
<protein>
    <recommendedName>
        <fullName evidence="3">Glucokinase</fullName>
        <ecNumber evidence="2">2.7.1.2</ecNumber>
    </recommendedName>
    <alternativeName>
        <fullName evidence="8">Glucose kinase</fullName>
    </alternativeName>
</protein>
<dbReference type="EMBL" id="JBITLV010000007">
    <property type="protein sequence ID" value="MFI7589462.1"/>
    <property type="molecule type" value="Genomic_DNA"/>
</dbReference>
<name>A0ABW8AUB5_9ACTN</name>
<evidence type="ECO:0000313" key="10">
    <source>
        <dbReference type="Proteomes" id="UP001612915"/>
    </source>
</evidence>
<keyword evidence="5" id="KW-0547">Nucleotide-binding</keyword>
<gene>
    <name evidence="9" type="ORF">ACIB24_20550</name>
</gene>